<feature type="domain" description="C2 NT-type" evidence="2">
    <location>
        <begin position="7"/>
        <end position="156"/>
    </location>
</feature>
<evidence type="ECO:0000259" key="2">
    <source>
        <dbReference type="PROSITE" id="PS51840"/>
    </source>
</evidence>
<dbReference type="InterPro" id="IPR021827">
    <property type="entry name" value="Nup186/Nup192/Nup205"/>
</dbReference>
<dbReference type="AlphaFoldDB" id="A0AAW1XDG2"/>
<dbReference type="InterPro" id="IPR019448">
    <property type="entry name" value="NT-C2"/>
</dbReference>
<evidence type="ECO:0000256" key="1">
    <source>
        <dbReference type="SAM" id="MobiDB-lite"/>
    </source>
</evidence>
<feature type="compositionally biased region" description="Low complexity" evidence="1">
    <location>
        <begin position="271"/>
        <end position="283"/>
    </location>
</feature>
<feature type="compositionally biased region" description="Polar residues" evidence="1">
    <location>
        <begin position="161"/>
        <end position="185"/>
    </location>
</feature>
<dbReference type="EMBL" id="JBEDUW010000004">
    <property type="protein sequence ID" value="KAK9934420.1"/>
    <property type="molecule type" value="Genomic_DNA"/>
</dbReference>
<proteinExistence type="predicted"/>
<comment type="caution">
    <text evidence="3">The sequence shown here is derived from an EMBL/GenBank/DDBJ whole genome shotgun (WGS) entry which is preliminary data.</text>
</comment>
<keyword evidence="4" id="KW-1185">Reference proteome</keyword>
<feature type="compositionally biased region" description="Acidic residues" evidence="1">
    <location>
        <begin position="187"/>
        <end position="202"/>
    </location>
</feature>
<dbReference type="PROSITE" id="PS51840">
    <property type="entry name" value="C2_NT"/>
    <property type="match status" value="1"/>
</dbReference>
<feature type="region of interest" description="Disordered" evidence="1">
    <location>
        <begin position="316"/>
        <end position="352"/>
    </location>
</feature>
<sequence length="1032" mass="112907">MVLGIRAKSRKSAAVEVDYLIHVQEIKPWPASQALKSVQSVLLQWENGDQASGSVIRDVGDGKIEFGESFDLPVILYKEKSRKSTVRDTYRKNNLEFHLYEPRKDKAVKGQFLGSAVINLADYGDIHETTNVSIPLNLKKSSKSSAQPVLYVNVQPCGEDSSSLSKQVSLDNDGSHGTESVSGSMNEVDDEIASFTDDDGDDVSSHSSRTVTSSAFETTVSSSPSGDKNGSESTIDSTRRIYGVPTVHSIAAPVSPGTNPVAKAFKHQNGSSSPLSSIGSSSVPPKPANDYVSLPHVPRESSVPILKKSLTQSVQSSSSSIGYQADHQESGNHNNKANRIHKSLTSRGPRMQENARESTMGNIVSNHAFEGTTSSKSSQEDTNSIFASYADSKSPQEDDHLVKLQEYSFDDKLASRFSQDASRKPVTLKSETFTVSNNVGAWGSKVKMTELKHLKSLEPSVSAETSRRLRKTEFMKKSKEAEIPEDGHVGGIIKATCETEETTTSFSDSKIELESTIEMLKDELREAAAVEVGLYSVVAEHGSNTNKIHAPARRLSRFYFHACKTSSQARKANAARASITGLILVSKACGNDVPRLTFWLSNSIVLRAIVSQALVKAQVSNGSCTKITGGEQRSAERGLSAKNRFRTRKEEKNNILESFDNWEDPHIFMVALEKFEAWIFSRIVESVWWQNMTPHMQSAAAKGSSTRKAYGRKYGLGDHEQGNFSIELWKKAFKDACERLCPARAGGHECGCLPLQARLVMEQLVGRLDVAMFNAILRENAEEMPTDPVSDPISDSKVLPIPAGKSSFGAGAQLKNAIGSWSRWLTDLFGIDDTDVPDDDDELSGHKGQECETSFKPFRLLNALSDLMMLPSEMLADKSTRAEVCPTFSVSLIKRVLYNFVTDEFCPDPIPEAVIDALDYEENLDAETESVASFPFSATPTLYSPPPAAASLIGIIGEVGSPSLLKSGSSVLRKSYTSDDELDELDSPMTSILIENSQASPRSLTANSMLKRKGGRKVVRYQLLRQVWKDID</sequence>
<name>A0AAW1XDG2_RUBAR</name>
<feature type="compositionally biased region" description="Polar residues" evidence="1">
    <location>
        <begin position="215"/>
        <end position="236"/>
    </location>
</feature>
<feature type="compositionally biased region" description="Low complexity" evidence="1">
    <location>
        <begin position="205"/>
        <end position="214"/>
    </location>
</feature>
<dbReference type="PANTHER" id="PTHR31344:SF13">
    <property type="entry name" value="EEIG1_EHBP1 PROTEIN AMINO-TERMINAL DOMAIN PROTEIN"/>
    <property type="match status" value="1"/>
</dbReference>
<dbReference type="GO" id="GO:0005643">
    <property type="term" value="C:nuclear pore"/>
    <property type="evidence" value="ECO:0007669"/>
    <property type="project" value="InterPro"/>
</dbReference>
<feature type="region of interest" description="Disordered" evidence="1">
    <location>
        <begin position="161"/>
        <end position="236"/>
    </location>
</feature>
<gene>
    <name evidence="3" type="ORF">M0R45_021565</name>
</gene>
<dbReference type="PANTHER" id="PTHR31344">
    <property type="entry name" value="NUCLEAR PORE COMPLEX PROTEIN NUP205"/>
    <property type="match status" value="1"/>
</dbReference>
<evidence type="ECO:0000313" key="4">
    <source>
        <dbReference type="Proteomes" id="UP001457282"/>
    </source>
</evidence>
<protein>
    <recommendedName>
        <fullName evidence="2">C2 NT-type domain-containing protein</fullName>
    </recommendedName>
</protein>
<dbReference type="Proteomes" id="UP001457282">
    <property type="component" value="Unassembled WGS sequence"/>
</dbReference>
<reference evidence="3 4" key="1">
    <citation type="journal article" date="2023" name="G3 (Bethesda)">
        <title>A chromosome-length genome assembly and annotation of blackberry (Rubus argutus, cv. 'Hillquist').</title>
        <authorList>
            <person name="Bruna T."/>
            <person name="Aryal R."/>
            <person name="Dudchenko O."/>
            <person name="Sargent D.J."/>
            <person name="Mead D."/>
            <person name="Buti M."/>
            <person name="Cavallini A."/>
            <person name="Hytonen T."/>
            <person name="Andres J."/>
            <person name="Pham M."/>
            <person name="Weisz D."/>
            <person name="Mascagni F."/>
            <person name="Usai G."/>
            <person name="Natali L."/>
            <person name="Bassil N."/>
            <person name="Fernandez G.E."/>
            <person name="Lomsadze A."/>
            <person name="Armour M."/>
            <person name="Olukolu B."/>
            <person name="Poorten T."/>
            <person name="Britton C."/>
            <person name="Davik J."/>
            <person name="Ashrafi H."/>
            <person name="Aiden E.L."/>
            <person name="Borodovsky M."/>
            <person name="Worthington M."/>
        </authorList>
    </citation>
    <scope>NUCLEOTIDE SEQUENCE [LARGE SCALE GENOMIC DNA]</scope>
    <source>
        <strain evidence="3">PI 553951</strain>
    </source>
</reference>
<feature type="region of interest" description="Disordered" evidence="1">
    <location>
        <begin position="250"/>
        <end position="295"/>
    </location>
</feature>
<organism evidence="3 4">
    <name type="scientific">Rubus argutus</name>
    <name type="common">Southern blackberry</name>
    <dbReference type="NCBI Taxonomy" id="59490"/>
    <lineage>
        <taxon>Eukaryota</taxon>
        <taxon>Viridiplantae</taxon>
        <taxon>Streptophyta</taxon>
        <taxon>Embryophyta</taxon>
        <taxon>Tracheophyta</taxon>
        <taxon>Spermatophyta</taxon>
        <taxon>Magnoliopsida</taxon>
        <taxon>eudicotyledons</taxon>
        <taxon>Gunneridae</taxon>
        <taxon>Pentapetalae</taxon>
        <taxon>rosids</taxon>
        <taxon>fabids</taxon>
        <taxon>Rosales</taxon>
        <taxon>Rosaceae</taxon>
        <taxon>Rosoideae</taxon>
        <taxon>Rosoideae incertae sedis</taxon>
        <taxon>Rubus</taxon>
    </lineage>
</organism>
<dbReference type="Pfam" id="PF10358">
    <property type="entry name" value="NT-C2"/>
    <property type="match status" value="1"/>
</dbReference>
<evidence type="ECO:0000313" key="3">
    <source>
        <dbReference type="EMBL" id="KAK9934420.1"/>
    </source>
</evidence>
<accession>A0AAW1XDG2</accession>